<dbReference type="EMBL" id="CAJVPT010020839">
    <property type="protein sequence ID" value="CAG8651137.1"/>
    <property type="molecule type" value="Genomic_DNA"/>
</dbReference>
<reference evidence="1" key="1">
    <citation type="submission" date="2021-06" db="EMBL/GenBank/DDBJ databases">
        <authorList>
            <person name="Kallberg Y."/>
            <person name="Tangrot J."/>
            <person name="Rosling A."/>
        </authorList>
    </citation>
    <scope>NUCLEOTIDE SEQUENCE</scope>
    <source>
        <strain evidence="1">CL356</strain>
    </source>
</reference>
<gene>
    <name evidence="1" type="ORF">ACOLOM_LOCUS8250</name>
</gene>
<name>A0ACA9NH41_9GLOM</name>
<proteinExistence type="predicted"/>
<evidence type="ECO:0000313" key="1">
    <source>
        <dbReference type="EMBL" id="CAG8651137.1"/>
    </source>
</evidence>
<sequence>MAARLVLTSARTWRHSYLMDSYQKPRNYRIGVLGDFKVGKTSIIERAHYNHGVVLVQALCLPTTSVNDAYSGSLDNLEALMENILKIQRVAPFPIRGTLVGNKCDLVEQRAVGISLAKEFAEKYALNYIETSAKASINVETLILGLVKQIVETTRIKIDNKRLGGGRGLKKEAIGESIQLTIEGIRYLNRRGRPHMGLAAEEYLRGMSSRTRPYFRHHFEKNEYLMDHHQYPYNYRIIVLGGFRVGKTSIIERSVDDAFWTGGRPAINFDFRTQLVKIEGKVIKIQLVCQCHNFDTNSFKRGASESFNTLGRWMEEIKRIQTLAEHPMPGTLQQPIHRPHLNARQEFAEKHELDYIETSAKESINVETLVLTLVKRIMET</sequence>
<dbReference type="Proteomes" id="UP000789525">
    <property type="component" value="Unassembled WGS sequence"/>
</dbReference>
<organism evidence="1 2">
    <name type="scientific">Acaulospora colombiana</name>
    <dbReference type="NCBI Taxonomy" id="27376"/>
    <lineage>
        <taxon>Eukaryota</taxon>
        <taxon>Fungi</taxon>
        <taxon>Fungi incertae sedis</taxon>
        <taxon>Mucoromycota</taxon>
        <taxon>Glomeromycotina</taxon>
        <taxon>Glomeromycetes</taxon>
        <taxon>Diversisporales</taxon>
        <taxon>Acaulosporaceae</taxon>
        <taxon>Acaulospora</taxon>
    </lineage>
</organism>
<keyword evidence="2" id="KW-1185">Reference proteome</keyword>
<accession>A0ACA9NH41</accession>
<protein>
    <submittedName>
        <fullName evidence="1">7981_t:CDS:1</fullName>
    </submittedName>
</protein>
<evidence type="ECO:0000313" key="2">
    <source>
        <dbReference type="Proteomes" id="UP000789525"/>
    </source>
</evidence>
<comment type="caution">
    <text evidence="1">The sequence shown here is derived from an EMBL/GenBank/DDBJ whole genome shotgun (WGS) entry which is preliminary data.</text>
</comment>